<dbReference type="PANTHER" id="PTHR43132">
    <property type="entry name" value="ARSENICAL RESISTANCE OPERON REPRESSOR ARSR-RELATED"/>
    <property type="match status" value="1"/>
</dbReference>
<feature type="region of interest" description="Disordered" evidence="4">
    <location>
        <begin position="1"/>
        <end position="20"/>
    </location>
</feature>
<dbReference type="PRINTS" id="PR00778">
    <property type="entry name" value="HTHARSR"/>
</dbReference>
<dbReference type="NCBIfam" id="NF033788">
    <property type="entry name" value="HTH_metalloreg"/>
    <property type="match status" value="1"/>
</dbReference>
<dbReference type="RefSeq" id="WP_066733897.1">
    <property type="nucleotide sequence ID" value="NZ_JAJCIQ010000003.1"/>
</dbReference>
<evidence type="ECO:0000313" key="7">
    <source>
        <dbReference type="Proteomes" id="UP001299546"/>
    </source>
</evidence>
<keyword evidence="1" id="KW-0805">Transcription regulation</keyword>
<dbReference type="PROSITE" id="PS50987">
    <property type="entry name" value="HTH_ARSR_2"/>
    <property type="match status" value="1"/>
</dbReference>
<keyword evidence="2" id="KW-0238">DNA-binding</keyword>
<sequence>MDIMKLPHQHGAQDTSHHLQEQLSQVQNFQTVSEVFRQLGDTSRIRIFWLLCHCEECVINISAMMEMSSPAVSHHLRLLRSTGLIVSRRMGKEVYYKAADTEQSRLLHQMIEKIMEITCPD</sequence>
<dbReference type="SUPFAM" id="SSF46785">
    <property type="entry name" value="Winged helix' DNA-binding domain"/>
    <property type="match status" value="1"/>
</dbReference>
<dbReference type="InterPro" id="IPR051011">
    <property type="entry name" value="Metal_resp_trans_reg"/>
</dbReference>
<protein>
    <submittedName>
        <fullName evidence="6">Metalloregulator ArsR/SmtB family transcription factor</fullName>
    </submittedName>
</protein>
<dbReference type="Pfam" id="PF01022">
    <property type="entry name" value="HTH_5"/>
    <property type="match status" value="1"/>
</dbReference>
<evidence type="ECO:0000256" key="1">
    <source>
        <dbReference type="ARBA" id="ARBA00023015"/>
    </source>
</evidence>
<evidence type="ECO:0000256" key="4">
    <source>
        <dbReference type="SAM" id="MobiDB-lite"/>
    </source>
</evidence>
<dbReference type="EMBL" id="JAJCIS010000003">
    <property type="protein sequence ID" value="MCB7387145.1"/>
    <property type="molecule type" value="Genomic_DNA"/>
</dbReference>
<comment type="caution">
    <text evidence="6">The sequence shown here is derived from an EMBL/GenBank/DDBJ whole genome shotgun (WGS) entry which is preliminary data.</text>
</comment>
<reference evidence="6 7" key="1">
    <citation type="submission" date="2021-10" db="EMBL/GenBank/DDBJ databases">
        <title>Collection of gut derived symbiotic bacterial strains cultured from healthy donors.</title>
        <authorList>
            <person name="Lin H."/>
            <person name="Littmann E."/>
            <person name="Kohout C."/>
            <person name="Pamer E.G."/>
        </authorList>
    </citation>
    <scope>NUCLEOTIDE SEQUENCE [LARGE SCALE GENOMIC DNA]</scope>
    <source>
        <strain evidence="6 7">DFI.1.165</strain>
    </source>
</reference>
<keyword evidence="3" id="KW-0804">Transcription</keyword>
<organism evidence="6 7">
    <name type="scientific">Bariatricus massiliensis</name>
    <dbReference type="NCBI Taxonomy" id="1745713"/>
    <lineage>
        <taxon>Bacteria</taxon>
        <taxon>Bacillati</taxon>
        <taxon>Bacillota</taxon>
        <taxon>Clostridia</taxon>
        <taxon>Lachnospirales</taxon>
        <taxon>Lachnospiraceae</taxon>
        <taxon>Bariatricus</taxon>
    </lineage>
</organism>
<evidence type="ECO:0000256" key="2">
    <source>
        <dbReference type="ARBA" id="ARBA00023125"/>
    </source>
</evidence>
<evidence type="ECO:0000313" key="6">
    <source>
        <dbReference type="EMBL" id="MCB7387145.1"/>
    </source>
</evidence>
<evidence type="ECO:0000259" key="5">
    <source>
        <dbReference type="PROSITE" id="PS50987"/>
    </source>
</evidence>
<name>A0ABS8DFJ2_9FIRM</name>
<dbReference type="Proteomes" id="UP001299546">
    <property type="component" value="Unassembled WGS sequence"/>
</dbReference>
<accession>A0ABS8DFJ2</accession>
<dbReference type="PANTHER" id="PTHR43132:SF6">
    <property type="entry name" value="HTH-TYPE TRANSCRIPTIONAL REPRESSOR CZRA"/>
    <property type="match status" value="1"/>
</dbReference>
<feature type="domain" description="HTH arsR-type" evidence="5">
    <location>
        <begin position="24"/>
        <end position="118"/>
    </location>
</feature>
<dbReference type="InterPro" id="IPR011991">
    <property type="entry name" value="ArsR-like_HTH"/>
</dbReference>
<dbReference type="Gene3D" id="1.10.10.10">
    <property type="entry name" value="Winged helix-like DNA-binding domain superfamily/Winged helix DNA-binding domain"/>
    <property type="match status" value="1"/>
</dbReference>
<dbReference type="InterPro" id="IPR036388">
    <property type="entry name" value="WH-like_DNA-bd_sf"/>
</dbReference>
<keyword evidence="7" id="KW-1185">Reference proteome</keyword>
<dbReference type="InterPro" id="IPR036390">
    <property type="entry name" value="WH_DNA-bd_sf"/>
</dbReference>
<dbReference type="CDD" id="cd00090">
    <property type="entry name" value="HTH_ARSR"/>
    <property type="match status" value="1"/>
</dbReference>
<dbReference type="InterPro" id="IPR001845">
    <property type="entry name" value="HTH_ArsR_DNA-bd_dom"/>
</dbReference>
<evidence type="ECO:0000256" key="3">
    <source>
        <dbReference type="ARBA" id="ARBA00023163"/>
    </source>
</evidence>
<proteinExistence type="predicted"/>
<gene>
    <name evidence="6" type="ORF">LIZ65_07560</name>
</gene>
<dbReference type="SMART" id="SM00418">
    <property type="entry name" value="HTH_ARSR"/>
    <property type="match status" value="1"/>
</dbReference>